<feature type="compositionally biased region" description="Basic and acidic residues" evidence="1">
    <location>
        <begin position="101"/>
        <end position="111"/>
    </location>
</feature>
<proteinExistence type="predicted"/>
<keyword evidence="3" id="KW-1185">Reference proteome</keyword>
<organism evidence="2 3">
    <name type="scientific">Strongylus vulgaris</name>
    <name type="common">Blood worm</name>
    <dbReference type="NCBI Taxonomy" id="40348"/>
    <lineage>
        <taxon>Eukaryota</taxon>
        <taxon>Metazoa</taxon>
        <taxon>Ecdysozoa</taxon>
        <taxon>Nematoda</taxon>
        <taxon>Chromadorea</taxon>
        <taxon>Rhabditida</taxon>
        <taxon>Rhabditina</taxon>
        <taxon>Rhabditomorpha</taxon>
        <taxon>Strongyloidea</taxon>
        <taxon>Strongylidae</taxon>
        <taxon>Strongylus</taxon>
    </lineage>
</organism>
<protein>
    <submittedName>
        <fullName evidence="2">Uncharacterized protein</fullName>
    </submittedName>
</protein>
<gene>
    <name evidence="2" type="ORF">SVUK_LOCUS14920</name>
</gene>
<evidence type="ECO:0000256" key="1">
    <source>
        <dbReference type="SAM" id="MobiDB-lite"/>
    </source>
</evidence>
<evidence type="ECO:0000313" key="2">
    <source>
        <dbReference type="EMBL" id="VDM79922.1"/>
    </source>
</evidence>
<feature type="region of interest" description="Disordered" evidence="1">
    <location>
        <begin position="30"/>
        <end position="124"/>
    </location>
</feature>
<dbReference type="AlphaFoldDB" id="A0A3P7LLB2"/>
<name>A0A3P7LLB2_STRVU</name>
<reference evidence="2 3" key="1">
    <citation type="submission" date="2018-11" db="EMBL/GenBank/DDBJ databases">
        <authorList>
            <consortium name="Pathogen Informatics"/>
        </authorList>
    </citation>
    <scope>NUCLEOTIDE SEQUENCE [LARGE SCALE GENOMIC DNA]</scope>
</reference>
<evidence type="ECO:0000313" key="3">
    <source>
        <dbReference type="Proteomes" id="UP000270094"/>
    </source>
</evidence>
<accession>A0A3P7LLB2</accession>
<dbReference type="Proteomes" id="UP000270094">
    <property type="component" value="Unassembled WGS sequence"/>
</dbReference>
<dbReference type="EMBL" id="UYYB01106816">
    <property type="protein sequence ID" value="VDM79922.1"/>
    <property type="molecule type" value="Genomic_DNA"/>
</dbReference>
<sequence>MEANNVAATIHTIAKRCQVKEDRPPLKGIVLTSDASKEIASDMLGPGEITARADRTSTGKRSATESGMSGTTSTGGGASTSARKRRRSNEVGVTSSSSSEMAKKAENPEKRDKHKRRTITKRGGAVQVIEGELEIKGTFLPRDGSAMN</sequence>